<reference evidence="9" key="2">
    <citation type="submission" date="2019-10" db="EMBL/GenBank/DDBJ databases">
        <authorList>
            <consortium name="NCBI Genome Project"/>
        </authorList>
    </citation>
    <scope>NUCLEOTIDE SEQUENCE</scope>
    <source>
        <strain evidence="9">NI907</strain>
    </source>
</reference>
<dbReference type="InterPro" id="IPR042099">
    <property type="entry name" value="ANL_N_sf"/>
</dbReference>
<dbReference type="GO" id="GO:0035336">
    <property type="term" value="P:long-chain fatty-acyl-CoA metabolic process"/>
    <property type="evidence" value="ECO:0007669"/>
    <property type="project" value="TreeGrafter"/>
</dbReference>
<evidence type="ECO:0000256" key="1">
    <source>
        <dbReference type="ARBA" id="ARBA00006432"/>
    </source>
</evidence>
<keyword evidence="2" id="KW-0436">Ligase</keyword>
<name>A0A6P8BK49_PYRGI</name>
<dbReference type="GO" id="GO:0005783">
    <property type="term" value="C:endoplasmic reticulum"/>
    <property type="evidence" value="ECO:0007669"/>
    <property type="project" value="TreeGrafter"/>
</dbReference>
<dbReference type="AlphaFoldDB" id="A0A6P8BK49"/>
<accession>A0A6P8BK49</accession>
<evidence type="ECO:0000313" key="8">
    <source>
        <dbReference type="Proteomes" id="UP000515153"/>
    </source>
</evidence>
<dbReference type="Gene3D" id="3.40.50.12780">
    <property type="entry name" value="N-terminal domain of ligase-like"/>
    <property type="match status" value="1"/>
</dbReference>
<evidence type="ECO:0000313" key="9">
    <source>
        <dbReference type="RefSeq" id="XP_030987374.1"/>
    </source>
</evidence>
<feature type="transmembrane region" description="Helical" evidence="6">
    <location>
        <begin position="28"/>
        <end position="47"/>
    </location>
</feature>
<keyword evidence="6" id="KW-0472">Membrane</keyword>
<gene>
    <name evidence="9" type="ORF">PgNI_01358</name>
</gene>
<organism evidence="8 9">
    <name type="scientific">Pyricularia grisea</name>
    <name type="common">Crabgrass-specific blast fungus</name>
    <name type="synonym">Magnaporthe grisea</name>
    <dbReference type="NCBI Taxonomy" id="148305"/>
    <lineage>
        <taxon>Eukaryota</taxon>
        <taxon>Fungi</taxon>
        <taxon>Dikarya</taxon>
        <taxon>Ascomycota</taxon>
        <taxon>Pezizomycotina</taxon>
        <taxon>Sordariomycetes</taxon>
        <taxon>Sordariomycetidae</taxon>
        <taxon>Magnaporthales</taxon>
        <taxon>Pyriculariaceae</taxon>
        <taxon>Pyricularia</taxon>
    </lineage>
</organism>
<evidence type="ECO:0000256" key="6">
    <source>
        <dbReference type="SAM" id="Phobius"/>
    </source>
</evidence>
<proteinExistence type="inferred from homology"/>
<dbReference type="GO" id="GO:0005524">
    <property type="term" value="F:ATP binding"/>
    <property type="evidence" value="ECO:0007669"/>
    <property type="project" value="UniProtKB-KW"/>
</dbReference>
<evidence type="ECO:0000259" key="7">
    <source>
        <dbReference type="Pfam" id="PF00501"/>
    </source>
</evidence>
<dbReference type="Proteomes" id="UP000515153">
    <property type="component" value="Unplaced"/>
</dbReference>
<feature type="domain" description="AMP-dependent synthetase/ligase" evidence="7">
    <location>
        <begin position="151"/>
        <end position="577"/>
    </location>
</feature>
<dbReference type="OrthoDB" id="1700726at2759"/>
<reference evidence="9" key="3">
    <citation type="submission" date="2025-08" db="UniProtKB">
        <authorList>
            <consortium name="RefSeq"/>
        </authorList>
    </citation>
    <scope>IDENTIFICATION</scope>
    <source>
        <strain evidence="9">NI907</strain>
    </source>
</reference>
<dbReference type="GO" id="GO:0005811">
    <property type="term" value="C:lipid droplet"/>
    <property type="evidence" value="ECO:0007669"/>
    <property type="project" value="TreeGrafter"/>
</dbReference>
<dbReference type="InterPro" id="IPR020845">
    <property type="entry name" value="AMP-binding_CS"/>
</dbReference>
<keyword evidence="6" id="KW-1133">Transmembrane helix</keyword>
<dbReference type="GO" id="GO:0005886">
    <property type="term" value="C:plasma membrane"/>
    <property type="evidence" value="ECO:0007669"/>
    <property type="project" value="TreeGrafter"/>
</dbReference>
<dbReference type="GeneID" id="41956345"/>
<evidence type="ECO:0000256" key="4">
    <source>
        <dbReference type="ARBA" id="ARBA00022840"/>
    </source>
</evidence>
<evidence type="ECO:0000256" key="3">
    <source>
        <dbReference type="ARBA" id="ARBA00022741"/>
    </source>
</evidence>
<keyword evidence="8" id="KW-1185">Reference proteome</keyword>
<sequence length="755" mass="81756">MPRIPTSLFISNQLCHIPAVRIIRSNRLWNYLILALLIYVPVLFPNFGQIGSDLIMATTQPGKSSNITKENPPYSADVPGCSIIAGETLPRAHRKTYKDGLLKRPIDAGDEVKTVFNFLQRSAARYPNEPAIGSRSLVKMHSETKKDSNGAEKTMSYPELTSFKYMTYSEFHELVLNLASGLRKLGLQTGDMLHIFASTSPNWLAMSHAAAAQSFTLVTAYDTLGESGVQHSLNQTDARAMVVDAHLLATIRRPLEKVSTVKYIIYNNNSVLQQVNAEDQVQKLKDAFLGRELTFISFDDVVAMGKAHPCEPTLPQPTDNFCIMYTSGSTGLPKGVAITHEAFVAGAAGMHGTVANTVSNEDFVLAYLPLAHIFELILENIVIYVGATLGFATPRTLADSGVRGCGGDMKEFRPTIMAGVPQIWDTIRKGIQGRVQNSGLIKRTVFNAALSLKSSLVQYGLPGEAILDKLVFGQVKAMTGGRLRFIVNGATGISKETAHFLAMVLAPMISGYGLTETCANGALGSPLYRPAPGAIGPPTLSVEVKLVSIPDLNYSTDTTPPQGEVLIRGGPVVREYYNNPEETAKAFTTDGWFRTGDVGEWDAEGNLRIIDRVKNLVKLQGGEYIALERLEAVYRGSQFVQGIMVYGDSNHPRPVAVVSPVPKALASVRGGPDADADVADLEALAADPVTQDAVLKDLVRLAKAAGFTRLETVVGVVIVSDEWTPASGLVTATQKLNRKALYEEYKDKIQASLAQ</sequence>
<dbReference type="KEGG" id="pgri:PgNI_01358"/>
<comment type="similarity">
    <text evidence="1">Belongs to the ATP-dependent AMP-binding enzyme family.</text>
</comment>
<dbReference type="PROSITE" id="PS00455">
    <property type="entry name" value="AMP_BINDING"/>
    <property type="match status" value="1"/>
</dbReference>
<keyword evidence="3" id="KW-0547">Nucleotide-binding</keyword>
<evidence type="ECO:0000256" key="5">
    <source>
        <dbReference type="ARBA" id="ARBA00036813"/>
    </source>
</evidence>
<dbReference type="GO" id="GO:0004467">
    <property type="term" value="F:long-chain fatty acid-CoA ligase activity"/>
    <property type="evidence" value="ECO:0007669"/>
    <property type="project" value="UniProtKB-EC"/>
</dbReference>
<dbReference type="PANTHER" id="PTHR43272">
    <property type="entry name" value="LONG-CHAIN-FATTY-ACID--COA LIGASE"/>
    <property type="match status" value="1"/>
</dbReference>
<keyword evidence="6" id="KW-0812">Transmembrane</keyword>
<keyword evidence="4" id="KW-0067">ATP-binding</keyword>
<dbReference type="PANTHER" id="PTHR43272:SF83">
    <property type="entry name" value="ACYL-COA SYNTHETASE LONG-CHAIN, ISOFORM J"/>
    <property type="match status" value="1"/>
</dbReference>
<reference evidence="9" key="1">
    <citation type="journal article" date="2019" name="Mol. Biol. Evol.">
        <title>Blast fungal genomes show frequent chromosomal changes, gene gains and losses, and effector gene turnover.</title>
        <authorList>
            <person name="Gomez Luciano L.B."/>
            <person name="Jason Tsai I."/>
            <person name="Chuma I."/>
            <person name="Tosa Y."/>
            <person name="Chen Y.H."/>
            <person name="Li J.Y."/>
            <person name="Li M.Y."/>
            <person name="Jade Lu M.Y."/>
            <person name="Nakayashiki H."/>
            <person name="Li W.H."/>
        </authorList>
    </citation>
    <scope>NUCLEOTIDE SEQUENCE</scope>
    <source>
        <strain evidence="9">NI907</strain>
    </source>
</reference>
<dbReference type="Pfam" id="PF00501">
    <property type="entry name" value="AMP-binding"/>
    <property type="match status" value="1"/>
</dbReference>
<dbReference type="RefSeq" id="XP_030987374.1">
    <property type="nucleotide sequence ID" value="XM_031121431.1"/>
</dbReference>
<evidence type="ECO:0000256" key="2">
    <source>
        <dbReference type="ARBA" id="ARBA00022598"/>
    </source>
</evidence>
<dbReference type="SUPFAM" id="SSF56801">
    <property type="entry name" value="Acetyl-CoA synthetase-like"/>
    <property type="match status" value="1"/>
</dbReference>
<comment type="catalytic activity">
    <reaction evidence="5">
        <text>a long-chain fatty acid + ATP + CoA = a long-chain fatty acyl-CoA + AMP + diphosphate</text>
        <dbReference type="Rhea" id="RHEA:15421"/>
        <dbReference type="ChEBI" id="CHEBI:30616"/>
        <dbReference type="ChEBI" id="CHEBI:33019"/>
        <dbReference type="ChEBI" id="CHEBI:57287"/>
        <dbReference type="ChEBI" id="CHEBI:57560"/>
        <dbReference type="ChEBI" id="CHEBI:83139"/>
        <dbReference type="ChEBI" id="CHEBI:456215"/>
        <dbReference type="EC" id="6.2.1.3"/>
    </reaction>
</comment>
<dbReference type="InterPro" id="IPR000873">
    <property type="entry name" value="AMP-dep_synth/lig_dom"/>
</dbReference>
<protein>
    <recommendedName>
        <fullName evidence="7">AMP-dependent synthetase/ligase domain-containing protein</fullName>
    </recommendedName>
</protein>